<dbReference type="EMBL" id="DF968003">
    <property type="protein sequence ID" value="GAO99973.1"/>
    <property type="molecule type" value="Genomic_DNA"/>
</dbReference>
<evidence type="ECO:0000313" key="1">
    <source>
        <dbReference type="EMBL" id="GAO99973.1"/>
    </source>
</evidence>
<dbReference type="AlphaFoldDB" id="A0A0K8MII9"/>
<reference evidence="1 2" key="1">
    <citation type="journal article" date="2015" name="BMC Genomics">
        <title>Comparative genomics of Fructobacillus spp. and Leuconostoc spp. reveals niche-specific evolution of Fructobacillus spp.</title>
        <authorList>
            <person name="Endo A."/>
            <person name="Tanizawa Y."/>
            <person name="Tanaka N."/>
            <person name="Maeno S."/>
            <person name="Kumar H."/>
            <person name="Shiwa Y."/>
            <person name="Okada S."/>
            <person name="Yoshikawa H."/>
            <person name="Dicks L."/>
            <person name="Nakagawa J."/>
            <person name="Arita M."/>
        </authorList>
    </citation>
    <scope>NUCLEOTIDE SEQUENCE [LARGE SCALE GENOMIC DNA]</scope>
    <source>
        <strain evidence="1 2">JCM 12225</strain>
    </source>
</reference>
<sequence>MKRAKLAESKIKQAIKITGTSPHPKSLVTDKRVTNIKTVTIQMMSLLDGSFSRNKKPAQIQAGKTVQVIVAQSSRAKKTRR</sequence>
<organism evidence="1 2">
    <name type="scientific">Fructobacillus ficulneus</name>
    <dbReference type="NCBI Taxonomy" id="157463"/>
    <lineage>
        <taxon>Bacteria</taxon>
        <taxon>Bacillati</taxon>
        <taxon>Bacillota</taxon>
        <taxon>Bacilli</taxon>
        <taxon>Lactobacillales</taxon>
        <taxon>Lactobacillaceae</taxon>
        <taxon>Fructobacillus</taxon>
    </lineage>
</organism>
<dbReference type="Proteomes" id="UP000253891">
    <property type="component" value="Unassembled WGS sequence"/>
</dbReference>
<name>A0A0K8MII9_9LACO</name>
<keyword evidence="1" id="KW-0808">Transferase</keyword>
<gene>
    <name evidence="1" type="ORF">FFIC_260870</name>
</gene>
<evidence type="ECO:0000313" key="2">
    <source>
        <dbReference type="Proteomes" id="UP000253891"/>
    </source>
</evidence>
<accession>A0A0K8MII9</accession>
<keyword evidence="2" id="KW-1185">Reference proteome</keyword>
<protein>
    <submittedName>
        <fullName evidence="1">Histidine kinase-, DNA gyrase B-, and HSP90-like ATPase family protein</fullName>
    </submittedName>
</protein>
<keyword evidence="1" id="KW-0418">Kinase</keyword>
<proteinExistence type="predicted"/>
<dbReference type="GO" id="GO:0016301">
    <property type="term" value="F:kinase activity"/>
    <property type="evidence" value="ECO:0007669"/>
    <property type="project" value="UniProtKB-KW"/>
</dbReference>